<reference evidence="2" key="2">
    <citation type="submission" date="2019-10" db="EMBL/GenBank/DDBJ databases">
        <title>A de novo genome assembly of a pear dwarfing rootstock.</title>
        <authorList>
            <person name="Wang F."/>
            <person name="Wang J."/>
            <person name="Li S."/>
            <person name="Zhang Y."/>
            <person name="Fang M."/>
            <person name="Ma L."/>
            <person name="Zhao Y."/>
            <person name="Jiang S."/>
        </authorList>
    </citation>
    <scope>NUCLEOTIDE SEQUENCE [LARGE SCALE GENOMIC DNA]</scope>
</reference>
<dbReference type="EMBL" id="SMOL01000160">
    <property type="protein sequence ID" value="KAB2624831.1"/>
    <property type="molecule type" value="Genomic_DNA"/>
</dbReference>
<dbReference type="AlphaFoldDB" id="A0A5N5HF57"/>
<reference evidence="1 2" key="3">
    <citation type="submission" date="2019-11" db="EMBL/GenBank/DDBJ databases">
        <title>A de novo genome assembly of a pear dwarfing rootstock.</title>
        <authorList>
            <person name="Wang F."/>
            <person name="Wang J."/>
            <person name="Li S."/>
            <person name="Zhang Y."/>
            <person name="Fang M."/>
            <person name="Ma L."/>
            <person name="Zhao Y."/>
            <person name="Jiang S."/>
        </authorList>
    </citation>
    <scope>NUCLEOTIDE SEQUENCE [LARGE SCALE GENOMIC DNA]</scope>
    <source>
        <strain evidence="1">S2</strain>
        <tissue evidence="1">Leaf</tissue>
    </source>
</reference>
<evidence type="ECO:0000313" key="2">
    <source>
        <dbReference type="Proteomes" id="UP000327157"/>
    </source>
</evidence>
<evidence type="ECO:0000313" key="1">
    <source>
        <dbReference type="EMBL" id="KAB2624831.1"/>
    </source>
</evidence>
<reference evidence="1 2" key="1">
    <citation type="submission" date="2019-09" db="EMBL/GenBank/DDBJ databases">
        <authorList>
            <person name="Ou C."/>
        </authorList>
    </citation>
    <scope>NUCLEOTIDE SEQUENCE [LARGE SCALE GENOMIC DNA]</scope>
    <source>
        <strain evidence="1">S2</strain>
        <tissue evidence="1">Leaf</tissue>
    </source>
</reference>
<accession>A0A5N5HF57</accession>
<dbReference type="Proteomes" id="UP000327157">
    <property type="component" value="Chromosome 16"/>
</dbReference>
<dbReference type="OrthoDB" id="194358at2759"/>
<keyword evidence="2" id="KW-1185">Reference proteome</keyword>
<organism evidence="1 2">
    <name type="scientific">Pyrus ussuriensis x Pyrus communis</name>
    <dbReference type="NCBI Taxonomy" id="2448454"/>
    <lineage>
        <taxon>Eukaryota</taxon>
        <taxon>Viridiplantae</taxon>
        <taxon>Streptophyta</taxon>
        <taxon>Embryophyta</taxon>
        <taxon>Tracheophyta</taxon>
        <taxon>Spermatophyta</taxon>
        <taxon>Magnoliopsida</taxon>
        <taxon>eudicotyledons</taxon>
        <taxon>Gunneridae</taxon>
        <taxon>Pentapetalae</taxon>
        <taxon>rosids</taxon>
        <taxon>fabids</taxon>
        <taxon>Rosales</taxon>
        <taxon>Rosaceae</taxon>
        <taxon>Amygdaloideae</taxon>
        <taxon>Maleae</taxon>
        <taxon>Pyrus</taxon>
    </lineage>
</organism>
<comment type="caution">
    <text evidence="1">The sequence shown here is derived from an EMBL/GenBank/DDBJ whole genome shotgun (WGS) entry which is preliminary data.</text>
</comment>
<protein>
    <submittedName>
        <fullName evidence="1">Serine/threonine-protein phosphatase 6 regulatory ankyrin repeat subunit B-like</fullName>
    </submittedName>
</protein>
<sequence>MLKMVGAAGILQWGKSSKRNVICRRAEVGASDSFRWNRRRKFDTDEPGLFHAVTTKQKEQHFVCEVGIEMAKSLEVADLRAFKEETMEHAKNKREVKASNSQLSVRRNLEMVVVGWERGFSFLGLNCGSLEMKMAESRVITERLDSV</sequence>
<name>A0A5N5HF57_9ROSA</name>
<gene>
    <name evidence="1" type="ORF">D8674_016491</name>
</gene>
<proteinExistence type="predicted"/>